<name>A0ABV9B2L4_9ACTN</name>
<organism evidence="1 2">
    <name type="scientific">Streptomyces vulcanius</name>
    <dbReference type="NCBI Taxonomy" id="1441876"/>
    <lineage>
        <taxon>Bacteria</taxon>
        <taxon>Bacillati</taxon>
        <taxon>Actinomycetota</taxon>
        <taxon>Actinomycetes</taxon>
        <taxon>Kitasatosporales</taxon>
        <taxon>Streptomycetaceae</taxon>
        <taxon>Streptomyces</taxon>
    </lineage>
</organism>
<proteinExistence type="predicted"/>
<dbReference type="Proteomes" id="UP001595839">
    <property type="component" value="Unassembled WGS sequence"/>
</dbReference>
<reference evidence="2" key="1">
    <citation type="journal article" date="2019" name="Int. J. Syst. Evol. Microbiol.">
        <title>The Global Catalogue of Microorganisms (GCM) 10K type strain sequencing project: providing services to taxonomists for standard genome sequencing and annotation.</title>
        <authorList>
            <consortium name="The Broad Institute Genomics Platform"/>
            <consortium name="The Broad Institute Genome Sequencing Center for Infectious Disease"/>
            <person name="Wu L."/>
            <person name="Ma J."/>
        </authorList>
    </citation>
    <scope>NUCLEOTIDE SEQUENCE [LARGE SCALE GENOMIC DNA]</scope>
    <source>
        <strain evidence="2">CGMCC 4.7177</strain>
    </source>
</reference>
<evidence type="ECO:0000313" key="1">
    <source>
        <dbReference type="EMBL" id="MFC4506404.1"/>
    </source>
</evidence>
<accession>A0ABV9B2L4</accession>
<dbReference type="EMBL" id="JBHSFK010000043">
    <property type="protein sequence ID" value="MFC4506404.1"/>
    <property type="molecule type" value="Genomic_DNA"/>
</dbReference>
<keyword evidence="2" id="KW-1185">Reference proteome</keyword>
<protein>
    <submittedName>
        <fullName evidence="1">Uncharacterized protein</fullName>
    </submittedName>
</protein>
<evidence type="ECO:0000313" key="2">
    <source>
        <dbReference type="Proteomes" id="UP001595839"/>
    </source>
</evidence>
<sequence>MTSSEITTEEQTELAKALYDALHPLASALRNRASGLPEDRMWEGEPVEVALSVLAAWKVVDAEVKRLTAIAAGTAGSYGASYEQMGVVWGITRQGARKKWPDAVGPPATTAARTSAVLELCGGTAEVTQETSSGGWRWTAEGADGTHGAPDADIWYTTKEEAAAHAGAFLKEHAPGRS</sequence>
<gene>
    <name evidence="1" type="ORF">ACFPIH_44370</name>
</gene>
<dbReference type="RefSeq" id="WP_381176956.1">
    <property type="nucleotide sequence ID" value="NZ_JBHSFK010000043.1"/>
</dbReference>
<comment type="caution">
    <text evidence="1">The sequence shown here is derived from an EMBL/GenBank/DDBJ whole genome shotgun (WGS) entry which is preliminary data.</text>
</comment>